<proteinExistence type="predicted"/>
<organism evidence="1 2">
    <name type="scientific">Nonomuraea cavernae</name>
    <dbReference type="NCBI Taxonomy" id="2045107"/>
    <lineage>
        <taxon>Bacteria</taxon>
        <taxon>Bacillati</taxon>
        <taxon>Actinomycetota</taxon>
        <taxon>Actinomycetes</taxon>
        <taxon>Streptosporangiales</taxon>
        <taxon>Streptosporangiaceae</taxon>
        <taxon>Nonomuraea</taxon>
    </lineage>
</organism>
<name>A0A918DG38_9ACTN</name>
<dbReference type="EMBL" id="BMNH01000002">
    <property type="protein sequence ID" value="GGO62999.1"/>
    <property type="molecule type" value="Genomic_DNA"/>
</dbReference>
<evidence type="ECO:0000313" key="2">
    <source>
        <dbReference type="Proteomes" id="UP000646523"/>
    </source>
</evidence>
<reference evidence="1" key="2">
    <citation type="submission" date="2020-09" db="EMBL/GenBank/DDBJ databases">
        <authorList>
            <person name="Sun Q."/>
            <person name="Zhou Y."/>
        </authorList>
    </citation>
    <scope>NUCLEOTIDE SEQUENCE</scope>
    <source>
        <strain evidence="1">CGMCC 4.7368</strain>
    </source>
</reference>
<dbReference type="RefSeq" id="WP_189122670.1">
    <property type="nucleotide sequence ID" value="NZ_BMNH01000002.1"/>
</dbReference>
<evidence type="ECO:0000313" key="1">
    <source>
        <dbReference type="EMBL" id="GGO62999.1"/>
    </source>
</evidence>
<comment type="caution">
    <text evidence="1">The sequence shown here is derived from an EMBL/GenBank/DDBJ whole genome shotgun (WGS) entry which is preliminary data.</text>
</comment>
<dbReference type="AlphaFoldDB" id="A0A918DG38"/>
<sequence length="206" mass="23070">MKNTESTCTSCGDPIRNLAAEGRPDLWDHITTTRRCIDATPPHEVAKTLPRETRRIRIRVEEMVSYEVEKEFEVHVGVAPQELAAYLASNDEQWSDDIENHFFDACEREVHDDHTFFADDAGYLAKLAIQIDEWPTHIVRWLTLACPVCGVQPAKDDTAHQNVGYFVAIACNGTRLVDPGWIGMDGTGWEDWTKPQAVDASGKAGS</sequence>
<keyword evidence="2" id="KW-1185">Reference proteome</keyword>
<dbReference type="Proteomes" id="UP000646523">
    <property type="component" value="Unassembled WGS sequence"/>
</dbReference>
<reference evidence="1" key="1">
    <citation type="journal article" date="2014" name="Int. J. Syst. Evol. Microbiol.">
        <title>Complete genome sequence of Corynebacterium casei LMG S-19264T (=DSM 44701T), isolated from a smear-ripened cheese.</title>
        <authorList>
            <consortium name="US DOE Joint Genome Institute (JGI-PGF)"/>
            <person name="Walter F."/>
            <person name="Albersmeier A."/>
            <person name="Kalinowski J."/>
            <person name="Ruckert C."/>
        </authorList>
    </citation>
    <scope>NUCLEOTIDE SEQUENCE</scope>
    <source>
        <strain evidence="1">CGMCC 4.7368</strain>
    </source>
</reference>
<protein>
    <submittedName>
        <fullName evidence="1">Uncharacterized protein</fullName>
    </submittedName>
</protein>
<accession>A0A918DG38</accession>
<gene>
    <name evidence="1" type="ORF">GCM10012289_08890</name>
</gene>